<comment type="caution">
    <text evidence="2">The sequence shown here is derived from an EMBL/GenBank/DDBJ whole genome shotgun (WGS) entry which is preliminary data.</text>
</comment>
<dbReference type="RefSeq" id="WP_386403568.1">
    <property type="nucleotide sequence ID" value="NZ_JBHTJH010000003.1"/>
</dbReference>
<accession>A0ABW3CUF3</accession>
<keyword evidence="3" id="KW-1185">Reference proteome</keyword>
<organism evidence="2 3">
    <name type="scientific">Sungkyunkwania multivorans</name>
    <dbReference type="NCBI Taxonomy" id="1173618"/>
    <lineage>
        <taxon>Bacteria</taxon>
        <taxon>Pseudomonadati</taxon>
        <taxon>Bacteroidota</taxon>
        <taxon>Flavobacteriia</taxon>
        <taxon>Flavobacteriales</taxon>
        <taxon>Flavobacteriaceae</taxon>
        <taxon>Sungkyunkwania</taxon>
    </lineage>
</organism>
<feature type="domain" description="YdhG-like" evidence="1">
    <location>
        <begin position="19"/>
        <end position="135"/>
    </location>
</feature>
<name>A0ABW3CUF3_9FLAO</name>
<protein>
    <submittedName>
        <fullName evidence="2">DUF1801 domain-containing protein</fullName>
    </submittedName>
</protein>
<evidence type="ECO:0000259" key="1">
    <source>
        <dbReference type="Pfam" id="PF08818"/>
    </source>
</evidence>
<dbReference type="SUPFAM" id="SSF159888">
    <property type="entry name" value="YdhG-like"/>
    <property type="match status" value="1"/>
</dbReference>
<sequence>MTSDAKTPEEYIANLPDDRKEPVSKLRKIINDKLPKGFQEGMGYGMIGYTVPHSTYPDGYHCDPKVPLPFMNLASQKNFIALYHSGIYAKKELHDWFVAEYPKHVRTKLDMGKSCIRFKNVNNIPYDLIAELCTKMTPEEWIEIYENAIKK</sequence>
<dbReference type="InterPro" id="IPR014922">
    <property type="entry name" value="YdhG-like"/>
</dbReference>
<dbReference type="Gene3D" id="3.90.1150.200">
    <property type="match status" value="1"/>
</dbReference>
<evidence type="ECO:0000313" key="3">
    <source>
        <dbReference type="Proteomes" id="UP001596978"/>
    </source>
</evidence>
<proteinExistence type="predicted"/>
<dbReference type="EMBL" id="JBHTJH010000003">
    <property type="protein sequence ID" value="MFD0861130.1"/>
    <property type="molecule type" value="Genomic_DNA"/>
</dbReference>
<dbReference type="Pfam" id="PF08818">
    <property type="entry name" value="DUF1801"/>
    <property type="match status" value="1"/>
</dbReference>
<reference evidence="3" key="1">
    <citation type="journal article" date="2019" name="Int. J. Syst. Evol. Microbiol.">
        <title>The Global Catalogue of Microorganisms (GCM) 10K type strain sequencing project: providing services to taxonomists for standard genome sequencing and annotation.</title>
        <authorList>
            <consortium name="The Broad Institute Genomics Platform"/>
            <consortium name="The Broad Institute Genome Sequencing Center for Infectious Disease"/>
            <person name="Wu L."/>
            <person name="Ma J."/>
        </authorList>
    </citation>
    <scope>NUCLEOTIDE SEQUENCE [LARGE SCALE GENOMIC DNA]</scope>
    <source>
        <strain evidence="3">CCUG 62952</strain>
    </source>
</reference>
<dbReference type="Proteomes" id="UP001596978">
    <property type="component" value="Unassembled WGS sequence"/>
</dbReference>
<evidence type="ECO:0000313" key="2">
    <source>
        <dbReference type="EMBL" id="MFD0861130.1"/>
    </source>
</evidence>
<gene>
    <name evidence="2" type="ORF">ACFQ1M_02830</name>
</gene>